<evidence type="ECO:0000313" key="4">
    <source>
        <dbReference type="Proteomes" id="UP000077266"/>
    </source>
</evidence>
<feature type="transmembrane region" description="Helical" evidence="2">
    <location>
        <begin position="57"/>
        <end position="76"/>
    </location>
</feature>
<feature type="transmembrane region" description="Helical" evidence="2">
    <location>
        <begin position="222"/>
        <end position="242"/>
    </location>
</feature>
<dbReference type="OrthoDB" id="2796825at2759"/>
<evidence type="ECO:0000313" key="3">
    <source>
        <dbReference type="EMBL" id="KZV99150.1"/>
    </source>
</evidence>
<feature type="transmembrane region" description="Helical" evidence="2">
    <location>
        <begin position="110"/>
        <end position="129"/>
    </location>
</feature>
<dbReference type="Proteomes" id="UP000077266">
    <property type="component" value="Unassembled WGS sequence"/>
</dbReference>
<dbReference type="EMBL" id="KV425912">
    <property type="protein sequence ID" value="KZV99150.1"/>
    <property type="molecule type" value="Genomic_DNA"/>
</dbReference>
<dbReference type="InParanoid" id="A0A165MEE2"/>
<organism evidence="3 4">
    <name type="scientific">Exidia glandulosa HHB12029</name>
    <dbReference type="NCBI Taxonomy" id="1314781"/>
    <lineage>
        <taxon>Eukaryota</taxon>
        <taxon>Fungi</taxon>
        <taxon>Dikarya</taxon>
        <taxon>Basidiomycota</taxon>
        <taxon>Agaricomycotina</taxon>
        <taxon>Agaricomycetes</taxon>
        <taxon>Auriculariales</taxon>
        <taxon>Exidiaceae</taxon>
        <taxon>Exidia</taxon>
    </lineage>
</organism>
<keyword evidence="2" id="KW-0812">Transmembrane</keyword>
<feature type="transmembrane region" description="Helical" evidence="2">
    <location>
        <begin position="181"/>
        <end position="201"/>
    </location>
</feature>
<evidence type="ECO:0000256" key="2">
    <source>
        <dbReference type="SAM" id="Phobius"/>
    </source>
</evidence>
<keyword evidence="4" id="KW-1185">Reference proteome</keyword>
<gene>
    <name evidence="3" type="ORF">EXIGLDRAFT_762918</name>
</gene>
<accession>A0A165MEE2</accession>
<feature type="region of interest" description="Disordered" evidence="1">
    <location>
        <begin position="337"/>
        <end position="362"/>
    </location>
</feature>
<proteinExistence type="predicted"/>
<keyword evidence="2" id="KW-1133">Transmembrane helix</keyword>
<feature type="transmembrane region" description="Helical" evidence="2">
    <location>
        <begin position="22"/>
        <end position="50"/>
    </location>
</feature>
<keyword evidence="2" id="KW-0472">Membrane</keyword>
<feature type="transmembrane region" description="Helical" evidence="2">
    <location>
        <begin position="248"/>
        <end position="272"/>
    </location>
</feature>
<protein>
    <submittedName>
        <fullName evidence="3">Uncharacterized protein</fullName>
    </submittedName>
</protein>
<evidence type="ECO:0000256" key="1">
    <source>
        <dbReference type="SAM" id="MobiDB-lite"/>
    </source>
</evidence>
<dbReference type="AlphaFoldDB" id="A0A165MEE2"/>
<name>A0A165MEE2_EXIGL</name>
<reference evidence="3 4" key="1">
    <citation type="journal article" date="2016" name="Mol. Biol. Evol.">
        <title>Comparative Genomics of Early-Diverging Mushroom-Forming Fungi Provides Insights into the Origins of Lignocellulose Decay Capabilities.</title>
        <authorList>
            <person name="Nagy L.G."/>
            <person name="Riley R."/>
            <person name="Tritt A."/>
            <person name="Adam C."/>
            <person name="Daum C."/>
            <person name="Floudas D."/>
            <person name="Sun H."/>
            <person name="Yadav J.S."/>
            <person name="Pangilinan J."/>
            <person name="Larsson K.H."/>
            <person name="Matsuura K."/>
            <person name="Barry K."/>
            <person name="Labutti K."/>
            <person name="Kuo R."/>
            <person name="Ohm R.A."/>
            <person name="Bhattacharya S.S."/>
            <person name="Shirouzu T."/>
            <person name="Yoshinaga Y."/>
            <person name="Martin F.M."/>
            <person name="Grigoriev I.V."/>
            <person name="Hibbett D.S."/>
        </authorList>
    </citation>
    <scope>NUCLEOTIDE SEQUENCE [LARGE SCALE GENOMIC DNA]</scope>
    <source>
        <strain evidence="3 4">HHB12029</strain>
    </source>
</reference>
<sequence length="362" mass="39876">MPVLSAYPPPGESAQDLATERVLFAGGMLVMLGYGFYVSLTGACVYLMLFSSPRRPSWFIIAYIVVLSIGATLFTGTNWQWSQNLFIENRGYPGGPSQYFVDVFDDWVNTFSNAVMFFNSIVVDSLMLWRTYLIYDYRKRVIVIPVLWLMGTTVLSVLTLIQTATPNSNPYQAVQFVIPYFGSSIALNLAMTLMIAGRLIYIRKRLSGPLGGSSPYLSLASMLIESSALYSITGIITIVAFASGSDAAVFMVPILGEVMCIAPMLILLRVGFGSAYTRSRARWNSSAYVSSVSDMRGQHSMQDSVARPAPIFLRQLSTSGPSSDALMSANASQANLHYKFPPPPPREHTIKRKKSDPQLLRG</sequence>
<feature type="transmembrane region" description="Helical" evidence="2">
    <location>
        <begin position="141"/>
        <end position="161"/>
    </location>
</feature>